<reference evidence="5" key="2">
    <citation type="submission" date="2019-06" db="EMBL/GenBank/DDBJ databases">
        <title>Genomics analysis of Aphanomyces spp. identifies a new class of oomycete effector associated with host adaptation.</title>
        <authorList>
            <person name="Gaulin E."/>
        </authorList>
    </citation>
    <scope>NUCLEOTIDE SEQUENCE</scope>
    <source>
        <strain evidence="5">CBS 578.67</strain>
    </source>
</reference>
<evidence type="ECO:0000256" key="1">
    <source>
        <dbReference type="ARBA" id="ARBA00004496"/>
    </source>
</evidence>
<sequence length="182" mass="21124">MEFAAKYAEKEEFNQYWYSQHTIQYLAKEILHQRPKSVAFLSTPSLFYACEELLVATSDSIELVLFDFDPALPRVVHYDFHDPVNFAASFQQHFDFVVIDPPFITEEVWTKYTTSAQFLLAAQGKLLLTTIAENHSMMQRLLKCSLQRFQPSIPHLVYQYGTYANYPSDALNVLNPEIPQDE</sequence>
<dbReference type="Pfam" id="PF10237">
    <property type="entry name" value="N6-adenineMlase"/>
    <property type="match status" value="1"/>
</dbReference>
<evidence type="ECO:0000256" key="2">
    <source>
        <dbReference type="ARBA" id="ARBA00022490"/>
    </source>
</evidence>
<dbReference type="InterPro" id="IPR029063">
    <property type="entry name" value="SAM-dependent_MTases_sf"/>
</dbReference>
<protein>
    <submittedName>
        <fullName evidence="6">Aste57867_2971 protein</fullName>
    </submittedName>
</protein>
<reference evidence="6 7" key="1">
    <citation type="submission" date="2019-03" db="EMBL/GenBank/DDBJ databases">
        <authorList>
            <person name="Gaulin E."/>
            <person name="Dumas B."/>
        </authorList>
    </citation>
    <scope>NUCLEOTIDE SEQUENCE [LARGE SCALE GENOMIC DNA]</scope>
    <source>
        <strain evidence="6">CBS 568.67</strain>
    </source>
</reference>
<evidence type="ECO:0000256" key="3">
    <source>
        <dbReference type="ARBA" id="ARBA00022603"/>
    </source>
</evidence>
<organism evidence="6 7">
    <name type="scientific">Aphanomyces stellatus</name>
    <dbReference type="NCBI Taxonomy" id="120398"/>
    <lineage>
        <taxon>Eukaryota</taxon>
        <taxon>Sar</taxon>
        <taxon>Stramenopiles</taxon>
        <taxon>Oomycota</taxon>
        <taxon>Saprolegniomycetes</taxon>
        <taxon>Saprolegniales</taxon>
        <taxon>Verrucalvaceae</taxon>
        <taxon>Aphanomyces</taxon>
    </lineage>
</organism>
<evidence type="ECO:0000313" key="5">
    <source>
        <dbReference type="EMBL" id="KAF0716200.1"/>
    </source>
</evidence>
<dbReference type="Gene3D" id="3.40.50.150">
    <property type="entry name" value="Vaccinia Virus protein VP39"/>
    <property type="match status" value="1"/>
</dbReference>
<keyword evidence="7" id="KW-1185">Reference proteome</keyword>
<dbReference type="GO" id="GO:0016279">
    <property type="term" value="F:protein-lysine N-methyltransferase activity"/>
    <property type="evidence" value="ECO:0007669"/>
    <property type="project" value="InterPro"/>
</dbReference>
<dbReference type="GO" id="GO:0005737">
    <property type="term" value="C:cytoplasm"/>
    <property type="evidence" value="ECO:0007669"/>
    <property type="project" value="UniProtKB-SubCell"/>
</dbReference>
<dbReference type="InterPro" id="IPR002052">
    <property type="entry name" value="DNA_methylase_N6_adenine_CS"/>
</dbReference>
<dbReference type="PROSITE" id="PS00092">
    <property type="entry name" value="N6_MTASE"/>
    <property type="match status" value="1"/>
</dbReference>
<dbReference type="GO" id="GO:0032259">
    <property type="term" value="P:methylation"/>
    <property type="evidence" value="ECO:0007669"/>
    <property type="project" value="UniProtKB-KW"/>
</dbReference>
<keyword evidence="3" id="KW-0489">Methyltransferase</keyword>
<dbReference type="InterPro" id="IPR041370">
    <property type="entry name" value="Mlase_EEF1AKMT1/ZCCHC4"/>
</dbReference>
<dbReference type="SUPFAM" id="SSF53335">
    <property type="entry name" value="S-adenosyl-L-methionine-dependent methyltransferases"/>
    <property type="match status" value="1"/>
</dbReference>
<dbReference type="GO" id="GO:0003676">
    <property type="term" value="F:nucleic acid binding"/>
    <property type="evidence" value="ECO:0007669"/>
    <property type="project" value="InterPro"/>
</dbReference>
<dbReference type="InterPro" id="IPR019369">
    <property type="entry name" value="Efm5/EEF1AKMT1"/>
</dbReference>
<dbReference type="EMBL" id="CAADRA010000443">
    <property type="protein sequence ID" value="VFT80153.1"/>
    <property type="molecule type" value="Genomic_DNA"/>
</dbReference>
<comment type="subcellular location">
    <subcellularLocation>
        <location evidence="1">Cytoplasm</location>
    </subcellularLocation>
</comment>
<dbReference type="EMBL" id="VJMH01000443">
    <property type="protein sequence ID" value="KAF0716200.1"/>
    <property type="molecule type" value="Genomic_DNA"/>
</dbReference>
<accession>A0A485KAE0</accession>
<dbReference type="PANTHER" id="PTHR13200:SF1">
    <property type="entry name" value="NUCLEIC ACID BINDING PROTEIN"/>
    <property type="match status" value="1"/>
</dbReference>
<keyword evidence="2" id="KW-0963">Cytoplasm</keyword>
<keyword evidence="4" id="KW-0808">Transferase</keyword>
<gene>
    <name evidence="6" type="primary">Aste57867_2971</name>
    <name evidence="5" type="ORF">As57867_002962</name>
    <name evidence="6" type="ORF">ASTE57867_2971</name>
</gene>
<dbReference type="OrthoDB" id="206354at2759"/>
<proteinExistence type="predicted"/>
<dbReference type="AlphaFoldDB" id="A0A485KAE0"/>
<dbReference type="PANTHER" id="PTHR13200">
    <property type="entry name" value="EEF1A LYSINE METHYLTRANSFERASE 1"/>
    <property type="match status" value="1"/>
</dbReference>
<evidence type="ECO:0000313" key="6">
    <source>
        <dbReference type="EMBL" id="VFT80153.1"/>
    </source>
</evidence>
<dbReference type="Proteomes" id="UP000332933">
    <property type="component" value="Unassembled WGS sequence"/>
</dbReference>
<evidence type="ECO:0000256" key="4">
    <source>
        <dbReference type="ARBA" id="ARBA00022679"/>
    </source>
</evidence>
<name>A0A485KAE0_9STRA</name>
<evidence type="ECO:0000313" key="7">
    <source>
        <dbReference type="Proteomes" id="UP000332933"/>
    </source>
</evidence>